<sequence>MSVKFAARTDPGAVRTNNEDSFSVDNELGLYMVADGMGGHAAGEVAAAIAINQTHSYIAAGVPLADAIARTHKDIVAASNQHSSGMGSTAVALLDKGDNYEVNWVGDSRAYVYSYGSGQHRLERISHDHSFVQTLVDKGSISEQEARNHPQRNIITQCLGNKLQAEVSVGVTKGSWRANQWLLLCSDGLTGEMEDRSILQILSSCTNSTEAVNRLIDQAIQFGGADNITVVIVESPKHLNYGQALIQKIKAALFPASRYS</sequence>
<keyword evidence="3" id="KW-1185">Reference proteome</keyword>
<evidence type="ECO:0000313" key="3">
    <source>
        <dbReference type="Proteomes" id="UP001409585"/>
    </source>
</evidence>
<dbReference type="InterPro" id="IPR036457">
    <property type="entry name" value="PPM-type-like_dom_sf"/>
</dbReference>
<proteinExistence type="predicted"/>
<organism evidence="2 3">
    <name type="scientific">Halioxenophilus aromaticivorans</name>
    <dbReference type="NCBI Taxonomy" id="1306992"/>
    <lineage>
        <taxon>Bacteria</taxon>
        <taxon>Pseudomonadati</taxon>
        <taxon>Pseudomonadota</taxon>
        <taxon>Gammaproteobacteria</taxon>
        <taxon>Alteromonadales</taxon>
        <taxon>Alteromonadaceae</taxon>
        <taxon>Halioxenophilus</taxon>
    </lineage>
</organism>
<dbReference type="Proteomes" id="UP001409585">
    <property type="component" value="Unassembled WGS sequence"/>
</dbReference>
<dbReference type="RefSeq" id="WP_345416595.1">
    <property type="nucleotide sequence ID" value="NZ_AP031496.1"/>
</dbReference>
<evidence type="ECO:0000313" key="2">
    <source>
        <dbReference type="EMBL" id="GAA4931867.1"/>
    </source>
</evidence>
<reference evidence="3" key="1">
    <citation type="journal article" date="2019" name="Int. J. Syst. Evol. Microbiol.">
        <title>The Global Catalogue of Microorganisms (GCM) 10K type strain sequencing project: providing services to taxonomists for standard genome sequencing and annotation.</title>
        <authorList>
            <consortium name="The Broad Institute Genomics Platform"/>
            <consortium name="The Broad Institute Genome Sequencing Center for Infectious Disease"/>
            <person name="Wu L."/>
            <person name="Ma J."/>
        </authorList>
    </citation>
    <scope>NUCLEOTIDE SEQUENCE [LARGE SCALE GENOMIC DNA]</scope>
    <source>
        <strain evidence="3">JCM 19134</strain>
    </source>
</reference>
<dbReference type="GO" id="GO:0004722">
    <property type="term" value="F:protein serine/threonine phosphatase activity"/>
    <property type="evidence" value="ECO:0007669"/>
    <property type="project" value="InterPro"/>
</dbReference>
<dbReference type="PROSITE" id="PS51746">
    <property type="entry name" value="PPM_2"/>
    <property type="match status" value="1"/>
</dbReference>
<evidence type="ECO:0000259" key="1">
    <source>
        <dbReference type="PROSITE" id="PS51746"/>
    </source>
</evidence>
<name>A0AAV3TZ06_9ALTE</name>
<dbReference type="SMART" id="SM00331">
    <property type="entry name" value="PP2C_SIG"/>
    <property type="match status" value="1"/>
</dbReference>
<dbReference type="SUPFAM" id="SSF81606">
    <property type="entry name" value="PP2C-like"/>
    <property type="match status" value="1"/>
</dbReference>
<dbReference type="AlphaFoldDB" id="A0AAV3TZ06"/>
<dbReference type="PANTHER" id="PTHR47992">
    <property type="entry name" value="PROTEIN PHOSPHATASE"/>
    <property type="match status" value="1"/>
</dbReference>
<dbReference type="CDD" id="cd00143">
    <property type="entry name" value="PP2Cc"/>
    <property type="match status" value="1"/>
</dbReference>
<dbReference type="InterPro" id="IPR001932">
    <property type="entry name" value="PPM-type_phosphatase-like_dom"/>
</dbReference>
<dbReference type="InterPro" id="IPR015655">
    <property type="entry name" value="PP2C"/>
</dbReference>
<dbReference type="EMBL" id="BAABLX010000004">
    <property type="protein sequence ID" value="GAA4931867.1"/>
    <property type="molecule type" value="Genomic_DNA"/>
</dbReference>
<gene>
    <name evidence="2" type="ORF">GCM10025791_05190</name>
</gene>
<dbReference type="Gene3D" id="3.60.40.10">
    <property type="entry name" value="PPM-type phosphatase domain"/>
    <property type="match status" value="1"/>
</dbReference>
<accession>A0AAV3TZ06</accession>
<protein>
    <submittedName>
        <fullName evidence="2">Protein phosphatase 2C domain-containing protein</fullName>
    </submittedName>
</protein>
<dbReference type="Pfam" id="PF13672">
    <property type="entry name" value="PP2C_2"/>
    <property type="match status" value="1"/>
</dbReference>
<dbReference type="SMART" id="SM00332">
    <property type="entry name" value="PP2Cc"/>
    <property type="match status" value="1"/>
</dbReference>
<comment type="caution">
    <text evidence="2">The sequence shown here is derived from an EMBL/GenBank/DDBJ whole genome shotgun (WGS) entry which is preliminary data.</text>
</comment>
<feature type="domain" description="PPM-type phosphatase" evidence="1">
    <location>
        <begin position="4"/>
        <end position="235"/>
    </location>
</feature>